<protein>
    <recommendedName>
        <fullName evidence="2">non-specific serine/threonine protein kinase</fullName>
        <ecNumber evidence="2">2.7.11.1</ecNumber>
    </recommendedName>
</protein>
<evidence type="ECO:0000256" key="9">
    <source>
        <dbReference type="ARBA" id="ARBA00048679"/>
    </source>
</evidence>
<dbReference type="InterPro" id="IPR051824">
    <property type="entry name" value="LRR_Rcpt-Like_S/T_Kinase"/>
</dbReference>
<dbReference type="PANTHER" id="PTHR48006:SF102">
    <property type="entry name" value="LEUCINE-RICH REPEAT-CONTAINING PROTEIN DDB_G0281931-RELATED"/>
    <property type="match status" value="1"/>
</dbReference>
<keyword evidence="12" id="KW-0472">Membrane</keyword>
<sequence length="1761" mass="182331">MAVPGHADFEQLAGAYFSCQLEQDQVAVFAPGLQFAGQPVRNATAPSVEACAQLCHGSADTCDLFNFVGGGAQGGNGSCTLLSMGCTIAPTVASPPAGVASSALTAGFPVRERLVVLPGFTAQAGQGVPGADLQCNQTVIPGKCAINSVLDAVVLCTRVQDCEAVVHYPNGTDGCSEPVTLLVHDGLTQSGAFMSPKVDTLSRVDSNSLKDTTLMAPDGVVLLPAEVEPGSGAAADGSTGNQTYYGCIVANNVLLSGVPVTVLDGAATAEACCRMCRSNTQCQLFQYCDLPAGCSFQYGPYAIELKHQQCKLLSSSAVALPIGFPPAVVERGPAVPFVGGLPLAFLPPELPGFERLPGRNQFAYSGGSFTCPFSVNSFQSLECVVAGTPQEVAQTCSQLEQCTGFIVSPGQEPGKVTAVLKSNIDNSSIGLSPTNALYLLEAVNSSAVGGGGGGGSSSSSSSSGLSSGAIAGIAVGAAAAVAAAAAAAWLFVRRRRRCVLGSGPSLGEGQLKDQMECVVVAGGKLGGDGDGGIPPIGSAPPSGGTVASALTQSSMAASGCTGATSDGAGAAPQAAALRSVTHPATVLPASSAALGGPYPSAATGVRSVAAAGTPTAASPFVAMRARTTAVPSAPVSISGGDQQGVTSPPRSYDSSGAQSIPSGLMSGMSSGAGTDYGSGSQSHMMLPELAAHVAQWDADQQGSEQQCVVGGELHTEQSLLASGTLSKSLQDWLVDVGEIEYLRWPDGRLQELGRGASGVVYKARFRGETVAAKEVDLGRSSSVQSLFVTEAERLHQLRHANIVTLYGVCLAGPIGILLMEYAAGRDLHSALQVRRQGTNERLFGWYGRGRIVAYDLSRALNALHAKGVAHLDIKSSNVLLTGSGTAKLADVGAAHIQRGTYLSELPAGSVGTFAWMAPEMMLGQKCTKAADLFSFGVVLWEIATGEAPQRGSMRLPRVPEECPQEVADLIERCMRLEVAERPTAQQLMLQLEELLALLPAVAAAALADAAEEAAVMRQLRAAAVTAAHGRPAPCATAIGMAGWRAEDNIHHCRWARVACDERQRVKHIELGKAAVVTAMSGAAVGSPSGGGGGGGGGGSVADGNTASLSVLLPGLARLPELTRLVLEECDLSGSSIPSEWGQPGAFPSLTRLTLRSPGFGGPQLPDIAPGALPALRVLEISLIGNASSFRPTLPPSWGAAPDVLPSLQQLVLQLPITGPLPPQWARGFAHLWMLWLSSQVVAGDGAPDLDSCRQLAATAAGAPERSLPAAWAEGFPALQHLELNCLRIGGSLPEAWVAGGFPNLSAMRLAYNYLTGSLPPHIFSAHPSLTTLELDGNRLSGTLPAEYAGSRARSLVLEGNALHGPAFPAAWLRPGAFAQLAKLSVGGNSQLTGSLPELLGWDAIVELHLQDTGLAGTVPSTWCRQPMVQSLQSLQIWGTDISPQLPRCFSERPKLRVFCQRPALDGWLDQDVAAIRSSSGSNSSSGSSTLQLLSRQWGLGTDSLRLHPGELELTKGADGLPLVIGEGAHAVVMLGQLQGMEVAVKVFEPADGAASHRMWREVALLRDCVHERLVPLYGVAMSGNMLLLVQRLMHGGSLQQALQQPGKREALRWEAGGWRVALDIAEGLAFLHARQTLHADLKSSNVLLSHSLRAYLADLSMSRVLEGTACTARGGTACYAAPEQLLGERCTLAADIYSLGVLLCELINREPVVRRGGWSLPSPTECPVAVVDLIGACLAADPAQRPSAADVVQRLRECERR</sequence>
<feature type="domain" description="Apple" evidence="14">
    <location>
        <begin position="247"/>
        <end position="310"/>
    </location>
</feature>
<dbReference type="GO" id="GO:0004674">
    <property type="term" value="F:protein serine/threonine kinase activity"/>
    <property type="evidence" value="ECO:0007669"/>
    <property type="project" value="UniProtKB-KW"/>
</dbReference>
<feature type="transmembrane region" description="Helical" evidence="12">
    <location>
        <begin position="469"/>
        <end position="492"/>
    </location>
</feature>
<evidence type="ECO:0000256" key="11">
    <source>
        <dbReference type="SAM" id="MobiDB-lite"/>
    </source>
</evidence>
<evidence type="ECO:0000256" key="6">
    <source>
        <dbReference type="ARBA" id="ARBA00022777"/>
    </source>
</evidence>
<comment type="subcellular location">
    <subcellularLocation>
        <location evidence="1">Cytoplasm</location>
        <location evidence="1">Cytoskeleton</location>
        <location evidence="1">Cilium axoneme</location>
    </subcellularLocation>
</comment>
<dbReference type="OrthoDB" id="2013833at2759"/>
<keyword evidence="12" id="KW-0812">Transmembrane</keyword>
<dbReference type="InterPro" id="IPR001245">
    <property type="entry name" value="Ser-Thr/Tyr_kinase_cat_dom"/>
</dbReference>
<dbReference type="Proteomes" id="UP000239899">
    <property type="component" value="Unassembled WGS sequence"/>
</dbReference>
<dbReference type="InterPro" id="IPR003609">
    <property type="entry name" value="Pan_app"/>
</dbReference>
<evidence type="ECO:0000259" key="13">
    <source>
        <dbReference type="PROSITE" id="PS50011"/>
    </source>
</evidence>
<keyword evidence="12" id="KW-1133">Transmembrane helix</keyword>
<keyword evidence="16" id="KW-1185">Reference proteome</keyword>
<dbReference type="PROSITE" id="PS00108">
    <property type="entry name" value="PROTEIN_KINASE_ST"/>
    <property type="match status" value="1"/>
</dbReference>
<keyword evidence="3" id="KW-0723">Serine/threonine-protein kinase</keyword>
<evidence type="ECO:0000256" key="7">
    <source>
        <dbReference type="ARBA" id="ARBA00022840"/>
    </source>
</evidence>
<reference evidence="15 16" key="1">
    <citation type="journal article" date="2018" name="Plant J.">
        <title>Genome sequences of Chlorella sorokiniana UTEX 1602 and Micractinium conductrix SAG 241.80: implications to maltose excretion by a green alga.</title>
        <authorList>
            <person name="Arriola M.B."/>
            <person name="Velmurugan N."/>
            <person name="Zhang Y."/>
            <person name="Plunkett M.H."/>
            <person name="Hondzo H."/>
            <person name="Barney B.M."/>
        </authorList>
    </citation>
    <scope>NUCLEOTIDE SEQUENCE [LARGE SCALE GENOMIC DNA]</scope>
    <source>
        <strain evidence="16">UTEX 1602</strain>
    </source>
</reference>
<dbReference type="PANTHER" id="PTHR48006">
    <property type="entry name" value="LEUCINE-RICH REPEAT-CONTAINING PROTEIN DDB_G0281931-RELATED"/>
    <property type="match status" value="1"/>
</dbReference>
<dbReference type="PROSITE" id="PS50948">
    <property type="entry name" value="PAN"/>
    <property type="match status" value="1"/>
</dbReference>
<dbReference type="Gene3D" id="1.10.510.10">
    <property type="entry name" value="Transferase(Phosphotransferase) domain 1"/>
    <property type="match status" value="2"/>
</dbReference>
<dbReference type="Gene3D" id="3.30.200.20">
    <property type="entry name" value="Phosphorylase Kinase, domain 1"/>
    <property type="match status" value="1"/>
</dbReference>
<evidence type="ECO:0000256" key="10">
    <source>
        <dbReference type="PROSITE-ProRule" id="PRU10141"/>
    </source>
</evidence>
<dbReference type="EC" id="2.7.11.1" evidence="2"/>
<organism evidence="15 16">
    <name type="scientific">Chlorella sorokiniana</name>
    <name type="common">Freshwater green alga</name>
    <dbReference type="NCBI Taxonomy" id="3076"/>
    <lineage>
        <taxon>Eukaryota</taxon>
        <taxon>Viridiplantae</taxon>
        <taxon>Chlorophyta</taxon>
        <taxon>core chlorophytes</taxon>
        <taxon>Trebouxiophyceae</taxon>
        <taxon>Chlorellales</taxon>
        <taxon>Chlorellaceae</taxon>
        <taxon>Chlorella clade</taxon>
        <taxon>Chlorella</taxon>
    </lineage>
</organism>
<name>A0A2P6TMQ7_CHLSO</name>
<dbReference type="InterPro" id="IPR008271">
    <property type="entry name" value="Ser/Thr_kinase_AS"/>
</dbReference>
<evidence type="ECO:0000259" key="14">
    <source>
        <dbReference type="PROSITE" id="PS50948"/>
    </source>
</evidence>
<feature type="region of interest" description="Disordered" evidence="11">
    <location>
        <begin position="632"/>
        <end position="669"/>
    </location>
</feature>
<keyword evidence="4" id="KW-0808">Transferase</keyword>
<dbReference type="SUPFAM" id="SSF56112">
    <property type="entry name" value="Protein kinase-like (PK-like)"/>
    <property type="match status" value="2"/>
</dbReference>
<keyword evidence="7 10" id="KW-0067">ATP-binding</keyword>
<evidence type="ECO:0000256" key="3">
    <source>
        <dbReference type="ARBA" id="ARBA00022527"/>
    </source>
</evidence>
<feature type="domain" description="Protein kinase" evidence="13">
    <location>
        <begin position="1518"/>
        <end position="1761"/>
    </location>
</feature>
<dbReference type="SUPFAM" id="SSF52047">
    <property type="entry name" value="RNI-like"/>
    <property type="match status" value="1"/>
</dbReference>
<dbReference type="PROSITE" id="PS50011">
    <property type="entry name" value="PROTEIN_KINASE_DOM"/>
    <property type="match status" value="2"/>
</dbReference>
<feature type="compositionally biased region" description="Polar residues" evidence="11">
    <location>
        <begin position="639"/>
        <end position="661"/>
    </location>
</feature>
<dbReference type="InterPro" id="IPR017441">
    <property type="entry name" value="Protein_kinase_ATP_BS"/>
</dbReference>
<comment type="caution">
    <text evidence="15">The sequence shown here is derived from an EMBL/GenBank/DDBJ whole genome shotgun (WGS) entry which is preliminary data.</text>
</comment>
<comment type="catalytic activity">
    <reaction evidence="9">
        <text>L-seryl-[protein] + ATP = O-phospho-L-seryl-[protein] + ADP + H(+)</text>
        <dbReference type="Rhea" id="RHEA:17989"/>
        <dbReference type="Rhea" id="RHEA-COMP:9863"/>
        <dbReference type="Rhea" id="RHEA-COMP:11604"/>
        <dbReference type="ChEBI" id="CHEBI:15378"/>
        <dbReference type="ChEBI" id="CHEBI:29999"/>
        <dbReference type="ChEBI" id="CHEBI:30616"/>
        <dbReference type="ChEBI" id="CHEBI:83421"/>
        <dbReference type="ChEBI" id="CHEBI:456216"/>
        <dbReference type="EC" id="2.7.11.1"/>
    </reaction>
</comment>
<evidence type="ECO:0000256" key="12">
    <source>
        <dbReference type="SAM" id="Phobius"/>
    </source>
</evidence>
<dbReference type="GO" id="GO:0005930">
    <property type="term" value="C:axoneme"/>
    <property type="evidence" value="ECO:0007669"/>
    <property type="project" value="UniProtKB-SubCell"/>
</dbReference>
<evidence type="ECO:0000256" key="8">
    <source>
        <dbReference type="ARBA" id="ARBA00047899"/>
    </source>
</evidence>
<evidence type="ECO:0000313" key="16">
    <source>
        <dbReference type="Proteomes" id="UP000239899"/>
    </source>
</evidence>
<keyword evidence="6" id="KW-0418">Kinase</keyword>
<evidence type="ECO:0000256" key="2">
    <source>
        <dbReference type="ARBA" id="ARBA00012513"/>
    </source>
</evidence>
<evidence type="ECO:0000256" key="1">
    <source>
        <dbReference type="ARBA" id="ARBA00004430"/>
    </source>
</evidence>
<accession>A0A2P6TMQ7</accession>
<dbReference type="InterPro" id="IPR032675">
    <property type="entry name" value="LRR_dom_sf"/>
</dbReference>
<proteinExistence type="predicted"/>
<dbReference type="Pfam" id="PF14295">
    <property type="entry name" value="PAN_4"/>
    <property type="match status" value="2"/>
</dbReference>
<feature type="transmembrane region" description="Helical" evidence="12">
    <location>
        <begin position="803"/>
        <end position="823"/>
    </location>
</feature>
<dbReference type="InterPro" id="IPR000719">
    <property type="entry name" value="Prot_kinase_dom"/>
</dbReference>
<dbReference type="Pfam" id="PF07714">
    <property type="entry name" value="PK_Tyr_Ser-Thr"/>
    <property type="match status" value="1"/>
</dbReference>
<dbReference type="PROSITE" id="PS00107">
    <property type="entry name" value="PROTEIN_KINASE_ATP"/>
    <property type="match status" value="2"/>
</dbReference>
<keyword evidence="5 10" id="KW-0547">Nucleotide-binding</keyword>
<dbReference type="Pfam" id="PF00069">
    <property type="entry name" value="Pkinase"/>
    <property type="match status" value="1"/>
</dbReference>
<dbReference type="Gene3D" id="3.80.10.10">
    <property type="entry name" value="Ribonuclease Inhibitor"/>
    <property type="match status" value="2"/>
</dbReference>
<evidence type="ECO:0000313" key="15">
    <source>
        <dbReference type="EMBL" id="PRW45624.1"/>
    </source>
</evidence>
<feature type="binding site" evidence="10">
    <location>
        <position position="773"/>
    </location>
    <ligand>
        <name>ATP</name>
        <dbReference type="ChEBI" id="CHEBI:30616"/>
    </ligand>
</feature>
<dbReference type="SMART" id="SM00220">
    <property type="entry name" value="S_TKc"/>
    <property type="match status" value="2"/>
</dbReference>
<feature type="binding site" evidence="10">
    <location>
        <position position="1545"/>
    </location>
    <ligand>
        <name>ATP</name>
        <dbReference type="ChEBI" id="CHEBI:30616"/>
    </ligand>
</feature>
<feature type="domain" description="Protein kinase" evidence="13">
    <location>
        <begin position="746"/>
        <end position="995"/>
    </location>
</feature>
<gene>
    <name evidence="15" type="ORF">C2E21_6054</name>
</gene>
<comment type="catalytic activity">
    <reaction evidence="8">
        <text>L-threonyl-[protein] + ATP = O-phospho-L-threonyl-[protein] + ADP + H(+)</text>
        <dbReference type="Rhea" id="RHEA:46608"/>
        <dbReference type="Rhea" id="RHEA-COMP:11060"/>
        <dbReference type="Rhea" id="RHEA-COMP:11605"/>
        <dbReference type="ChEBI" id="CHEBI:15378"/>
        <dbReference type="ChEBI" id="CHEBI:30013"/>
        <dbReference type="ChEBI" id="CHEBI:30616"/>
        <dbReference type="ChEBI" id="CHEBI:61977"/>
        <dbReference type="ChEBI" id="CHEBI:456216"/>
        <dbReference type="EC" id="2.7.11.1"/>
    </reaction>
</comment>
<dbReference type="EMBL" id="LHPG02000011">
    <property type="protein sequence ID" value="PRW45624.1"/>
    <property type="molecule type" value="Genomic_DNA"/>
</dbReference>
<evidence type="ECO:0000256" key="4">
    <source>
        <dbReference type="ARBA" id="ARBA00022679"/>
    </source>
</evidence>
<evidence type="ECO:0000256" key="5">
    <source>
        <dbReference type="ARBA" id="ARBA00022741"/>
    </source>
</evidence>
<dbReference type="InterPro" id="IPR011009">
    <property type="entry name" value="Kinase-like_dom_sf"/>
</dbReference>
<dbReference type="GO" id="GO:0005524">
    <property type="term" value="F:ATP binding"/>
    <property type="evidence" value="ECO:0007669"/>
    <property type="project" value="UniProtKB-UniRule"/>
</dbReference>